<gene>
    <name evidence="5" type="ORF">ISP15_05390</name>
</gene>
<comment type="caution">
    <text evidence="5">The sequence shown here is derived from an EMBL/GenBank/DDBJ whole genome shotgun (WGS) entry which is preliminary data.</text>
</comment>
<evidence type="ECO:0000259" key="4">
    <source>
        <dbReference type="SMART" id="SM00822"/>
    </source>
</evidence>
<dbReference type="Proteomes" id="UP001620461">
    <property type="component" value="Unassembled WGS sequence"/>
</dbReference>
<proteinExistence type="inferred from homology"/>
<dbReference type="SMART" id="SM00822">
    <property type="entry name" value="PKS_KR"/>
    <property type="match status" value="1"/>
</dbReference>
<dbReference type="SUPFAM" id="SSF51735">
    <property type="entry name" value="NAD(P)-binding Rossmann-fold domains"/>
    <property type="match status" value="1"/>
</dbReference>
<evidence type="ECO:0000313" key="6">
    <source>
        <dbReference type="Proteomes" id="UP001620461"/>
    </source>
</evidence>
<dbReference type="Gene3D" id="3.40.50.720">
    <property type="entry name" value="NAD(P)-binding Rossmann-like Domain"/>
    <property type="match status" value="1"/>
</dbReference>
<dbReference type="PANTHER" id="PTHR24321:SF8">
    <property type="entry name" value="ESTRADIOL 17-BETA-DEHYDROGENASE 8-RELATED"/>
    <property type="match status" value="1"/>
</dbReference>
<dbReference type="InterPro" id="IPR020904">
    <property type="entry name" value="Sc_DH/Rdtase_CS"/>
</dbReference>
<dbReference type="InterPro" id="IPR002347">
    <property type="entry name" value="SDR_fam"/>
</dbReference>
<evidence type="ECO:0000313" key="5">
    <source>
        <dbReference type="EMBL" id="MFK2899763.1"/>
    </source>
</evidence>
<dbReference type="PRINTS" id="PR00080">
    <property type="entry name" value="SDRFAMILY"/>
</dbReference>
<reference evidence="5 6" key="1">
    <citation type="submission" date="2020-10" db="EMBL/GenBank/DDBJ databases">
        <title>Phylogeny of dyella-like bacteria.</title>
        <authorList>
            <person name="Fu J."/>
        </authorList>
    </citation>
    <scope>NUCLEOTIDE SEQUENCE [LARGE SCALE GENOMIC DNA]</scope>
    <source>
        <strain evidence="5 6">JP1</strain>
    </source>
</reference>
<name>A0ABW8JF98_9GAMM</name>
<evidence type="ECO:0000256" key="3">
    <source>
        <dbReference type="ARBA" id="ARBA00023027"/>
    </source>
</evidence>
<dbReference type="EC" id="1.1.1.47" evidence="5"/>
<dbReference type="GO" id="GO:0047936">
    <property type="term" value="F:glucose 1-dehydrogenase [NAD(P)+] activity"/>
    <property type="evidence" value="ECO:0007669"/>
    <property type="project" value="UniProtKB-EC"/>
</dbReference>
<keyword evidence="6" id="KW-1185">Reference proteome</keyword>
<evidence type="ECO:0000256" key="1">
    <source>
        <dbReference type="ARBA" id="ARBA00006484"/>
    </source>
</evidence>
<dbReference type="PANTHER" id="PTHR24321">
    <property type="entry name" value="DEHYDROGENASES, SHORT CHAIN"/>
    <property type="match status" value="1"/>
</dbReference>
<dbReference type="InterPro" id="IPR036291">
    <property type="entry name" value="NAD(P)-bd_dom_sf"/>
</dbReference>
<protein>
    <submittedName>
        <fullName evidence="5">Glucose 1-dehydrogenase</fullName>
        <ecNumber evidence="5">1.1.1.47</ecNumber>
    </submittedName>
</protein>
<evidence type="ECO:0000256" key="2">
    <source>
        <dbReference type="ARBA" id="ARBA00023002"/>
    </source>
</evidence>
<dbReference type="CDD" id="cd05233">
    <property type="entry name" value="SDR_c"/>
    <property type="match status" value="1"/>
</dbReference>
<dbReference type="RefSeq" id="WP_404545887.1">
    <property type="nucleotide sequence ID" value="NZ_JADIKJ010000004.1"/>
</dbReference>
<dbReference type="Pfam" id="PF13561">
    <property type="entry name" value="adh_short_C2"/>
    <property type="match status" value="1"/>
</dbReference>
<comment type="similarity">
    <text evidence="1">Belongs to the short-chain dehydrogenases/reductases (SDR) family.</text>
</comment>
<keyword evidence="2 5" id="KW-0560">Oxidoreductase</keyword>
<dbReference type="PROSITE" id="PS00061">
    <property type="entry name" value="ADH_SHORT"/>
    <property type="match status" value="1"/>
</dbReference>
<dbReference type="PRINTS" id="PR00081">
    <property type="entry name" value="GDHRDH"/>
</dbReference>
<organism evidence="5 6">
    <name type="scientific">Dyella jejuensis</name>
    <dbReference type="NCBI Taxonomy" id="1432009"/>
    <lineage>
        <taxon>Bacteria</taxon>
        <taxon>Pseudomonadati</taxon>
        <taxon>Pseudomonadota</taxon>
        <taxon>Gammaproteobacteria</taxon>
        <taxon>Lysobacterales</taxon>
        <taxon>Rhodanobacteraceae</taxon>
        <taxon>Dyella</taxon>
    </lineage>
</organism>
<dbReference type="NCBIfam" id="NF005559">
    <property type="entry name" value="PRK07231.1"/>
    <property type="match status" value="1"/>
</dbReference>
<accession>A0ABW8JF98</accession>
<dbReference type="EMBL" id="JADIKJ010000004">
    <property type="protein sequence ID" value="MFK2899763.1"/>
    <property type="molecule type" value="Genomic_DNA"/>
</dbReference>
<sequence>MSAGERWLLRLAVLASKAWANWANPRFISGAPVFSTHRIHISHLTEACVNRFVGKVALVTGGSSGIGEATALRFAEEGAKVVIAARRAEQSARVVQRIIALGGEAHFVQADVSRAADVESMIKATLERFGRLDCAVNNAGVAGPRFTPLAEVTEAQWDEVMGVNMKGVWLCMKHEIPAMLATGSGAIVNVASIYGTKPSDIGHSSYSASKFGVIGLTQSAAADYGQMSLRINAVAPGFTVSEMVDPERPGAAERYHTLTARHCGMNRFGEAQETANAIVWLCSEYASFINGVVLSVDGGGATRLY</sequence>
<feature type="domain" description="Ketoreductase" evidence="4">
    <location>
        <begin position="55"/>
        <end position="243"/>
    </location>
</feature>
<keyword evidence="3" id="KW-0520">NAD</keyword>
<dbReference type="InterPro" id="IPR057326">
    <property type="entry name" value="KR_dom"/>
</dbReference>